<dbReference type="InterPro" id="IPR056077">
    <property type="entry name" value="DUF7660"/>
</dbReference>
<name>A0A499UNV9_9ACTN</name>
<dbReference type="Pfam" id="PF24693">
    <property type="entry name" value="DUF7660"/>
    <property type="match status" value="1"/>
</dbReference>
<dbReference type="AlphaFoldDB" id="A0A499UNV9"/>
<protein>
    <recommendedName>
        <fullName evidence="1">DUF7660 domain-containing protein</fullName>
    </recommendedName>
</protein>
<evidence type="ECO:0000313" key="3">
    <source>
        <dbReference type="Proteomes" id="UP000463951"/>
    </source>
</evidence>
<reference evidence="2 3" key="1">
    <citation type="journal article" date="2020" name="Int. J. Syst. Evol. Microbiol.">
        <title>Reclassification of Streptomyces castelarensis and Streptomyces sporoclivatus as later heterotypic synonyms of Streptomyces antimycoticus.</title>
        <authorList>
            <person name="Komaki H."/>
            <person name="Tamura T."/>
        </authorList>
    </citation>
    <scope>NUCLEOTIDE SEQUENCE [LARGE SCALE GENOMIC DNA]</scope>
    <source>
        <strain evidence="2 3">NBRC 100767</strain>
    </source>
</reference>
<accession>A0A499UNV9</accession>
<organism evidence="2 3">
    <name type="scientific">Streptomyces antimycoticus</name>
    <dbReference type="NCBI Taxonomy" id="68175"/>
    <lineage>
        <taxon>Bacteria</taxon>
        <taxon>Bacillati</taxon>
        <taxon>Actinomycetota</taxon>
        <taxon>Actinomycetes</taxon>
        <taxon>Kitasatosporales</taxon>
        <taxon>Streptomycetaceae</taxon>
        <taxon>Streptomyces</taxon>
        <taxon>Streptomyces violaceusniger group</taxon>
    </lineage>
</organism>
<gene>
    <name evidence="2" type="ORF">SSPO_049380</name>
</gene>
<dbReference type="Proteomes" id="UP000463951">
    <property type="component" value="Chromosome"/>
</dbReference>
<evidence type="ECO:0000259" key="1">
    <source>
        <dbReference type="Pfam" id="PF24693"/>
    </source>
</evidence>
<sequence>MQKLPDHPAHRVDGMEALVSRIRSLRDDLLTRGDQWENPTLERCLEALAAWMEGSPDWYRGIARRCRRTVTGNSSLVR</sequence>
<feature type="domain" description="DUF7660" evidence="1">
    <location>
        <begin position="17"/>
        <end position="64"/>
    </location>
</feature>
<proteinExistence type="predicted"/>
<dbReference type="EMBL" id="AP019620">
    <property type="protein sequence ID" value="BBJ42220.1"/>
    <property type="molecule type" value="Genomic_DNA"/>
</dbReference>
<evidence type="ECO:0000313" key="2">
    <source>
        <dbReference type="EMBL" id="BBJ42220.1"/>
    </source>
</evidence>